<dbReference type="AlphaFoldDB" id="A0AA35WDQ2"/>
<organism evidence="1 2">
    <name type="scientific">Geodia barretti</name>
    <name type="common">Barrett's horny sponge</name>
    <dbReference type="NCBI Taxonomy" id="519541"/>
    <lineage>
        <taxon>Eukaryota</taxon>
        <taxon>Metazoa</taxon>
        <taxon>Porifera</taxon>
        <taxon>Demospongiae</taxon>
        <taxon>Heteroscleromorpha</taxon>
        <taxon>Tetractinellida</taxon>
        <taxon>Astrophorina</taxon>
        <taxon>Geodiidae</taxon>
        <taxon>Geodia</taxon>
    </lineage>
</organism>
<keyword evidence="2" id="KW-1185">Reference proteome</keyword>
<evidence type="ECO:0000313" key="1">
    <source>
        <dbReference type="EMBL" id="CAI8017588.1"/>
    </source>
</evidence>
<dbReference type="Proteomes" id="UP001174909">
    <property type="component" value="Unassembled WGS sequence"/>
</dbReference>
<reference evidence="1" key="1">
    <citation type="submission" date="2023-03" db="EMBL/GenBank/DDBJ databases">
        <authorList>
            <person name="Steffen K."/>
            <person name="Cardenas P."/>
        </authorList>
    </citation>
    <scope>NUCLEOTIDE SEQUENCE</scope>
</reference>
<evidence type="ECO:0000313" key="2">
    <source>
        <dbReference type="Proteomes" id="UP001174909"/>
    </source>
</evidence>
<comment type="caution">
    <text evidence="1">The sequence shown here is derived from an EMBL/GenBank/DDBJ whole genome shotgun (WGS) entry which is preliminary data.</text>
</comment>
<protein>
    <submittedName>
        <fullName evidence="1">Uncharacterized protein</fullName>
    </submittedName>
</protein>
<feature type="non-terminal residue" evidence="1">
    <location>
        <position position="121"/>
    </location>
</feature>
<dbReference type="EMBL" id="CASHTH010001645">
    <property type="protein sequence ID" value="CAI8017588.1"/>
    <property type="molecule type" value="Genomic_DNA"/>
</dbReference>
<sequence length="121" mass="13921">MGRTRKRGKMAQFIVDKLEDSKQARWLSIAEGKFELTNWHDIAKEWFKEKPRNSDQVDAPCMLRKGLPRAFPGLEEVKGESIKEGTQYRSRVFVAPRELVHGKLVYPADIHVFTVPSPAKL</sequence>
<proteinExistence type="predicted"/>
<name>A0AA35WDQ2_GEOBA</name>
<gene>
    <name evidence="1" type="ORF">GBAR_LOCUS10666</name>
</gene>
<accession>A0AA35WDQ2</accession>